<dbReference type="PANTHER" id="PTHR42734:SF5">
    <property type="entry name" value="IRON TRANSPORT SYSTEM ATP-BINDING PROTEIN HI_0361-RELATED"/>
    <property type="match status" value="1"/>
</dbReference>
<dbReference type="Pfam" id="PF00005">
    <property type="entry name" value="ABC_tran"/>
    <property type="match status" value="1"/>
</dbReference>
<keyword evidence="4 6" id="KW-0067">ATP-binding</keyword>
<dbReference type="InterPro" id="IPR003439">
    <property type="entry name" value="ABC_transporter-like_ATP-bd"/>
</dbReference>
<protein>
    <submittedName>
        <fullName evidence="6">Zinc/manganese transport system ATP-binding protein</fullName>
    </submittedName>
</protein>
<dbReference type="GO" id="GO:0005524">
    <property type="term" value="F:ATP binding"/>
    <property type="evidence" value="ECO:0007669"/>
    <property type="project" value="UniProtKB-KW"/>
</dbReference>
<dbReference type="Proteomes" id="UP001239085">
    <property type="component" value="Unassembled WGS sequence"/>
</dbReference>
<dbReference type="InterPro" id="IPR017871">
    <property type="entry name" value="ABC_transporter-like_CS"/>
</dbReference>
<sequence>MAGVSSSSILLPTTRVLSLRDIAVDRDGHPALRGVDAEAHAGRLLAVTGANGSGKSTLLEVAAGLLTPHRGAVDLRPGIRIALVPQSTPLAAHLPLNVTDIVAMGTWGRLGTWRPARRVDRDLVVDAIGTVDLADLARRPVGTLSGGQRQRALLAQALVQRADLVLLDEPMAGLDSRSRAVIATTIGHLTATGSAVIAVTHDIAEFTAVDDVLELQDGRVVRAS</sequence>
<dbReference type="SUPFAM" id="SSF52540">
    <property type="entry name" value="P-loop containing nucleoside triphosphate hydrolases"/>
    <property type="match status" value="1"/>
</dbReference>
<organism evidence="6 7">
    <name type="scientific">Microbacterium murale</name>
    <dbReference type="NCBI Taxonomy" id="1081040"/>
    <lineage>
        <taxon>Bacteria</taxon>
        <taxon>Bacillati</taxon>
        <taxon>Actinomycetota</taxon>
        <taxon>Actinomycetes</taxon>
        <taxon>Micrococcales</taxon>
        <taxon>Microbacteriaceae</taxon>
        <taxon>Microbacterium</taxon>
    </lineage>
</organism>
<comment type="similarity">
    <text evidence="1">Belongs to the ABC transporter superfamily.</text>
</comment>
<evidence type="ECO:0000256" key="2">
    <source>
        <dbReference type="ARBA" id="ARBA00022448"/>
    </source>
</evidence>
<reference evidence="6 7" key="1">
    <citation type="submission" date="2023-07" db="EMBL/GenBank/DDBJ databases">
        <title>Comparative genomics of wheat-associated soil bacteria to identify genetic determinants of phenazine resistance.</title>
        <authorList>
            <person name="Mouncey N."/>
        </authorList>
    </citation>
    <scope>NUCLEOTIDE SEQUENCE [LARGE SCALE GENOMIC DNA]</scope>
    <source>
        <strain evidence="6 7">W2I7</strain>
    </source>
</reference>
<evidence type="ECO:0000313" key="7">
    <source>
        <dbReference type="Proteomes" id="UP001239085"/>
    </source>
</evidence>
<dbReference type="PANTHER" id="PTHR42734">
    <property type="entry name" value="METAL TRANSPORT SYSTEM ATP-BINDING PROTEIN TM_0124-RELATED"/>
    <property type="match status" value="1"/>
</dbReference>
<dbReference type="NCBIfam" id="NF040873">
    <property type="entry name" value="AztA"/>
    <property type="match status" value="1"/>
</dbReference>
<dbReference type="InterPro" id="IPR003593">
    <property type="entry name" value="AAA+_ATPase"/>
</dbReference>
<evidence type="ECO:0000256" key="1">
    <source>
        <dbReference type="ARBA" id="ARBA00005417"/>
    </source>
</evidence>
<dbReference type="EMBL" id="JAUSXK010000001">
    <property type="protein sequence ID" value="MDQ0642853.1"/>
    <property type="molecule type" value="Genomic_DNA"/>
</dbReference>
<proteinExistence type="inferred from homology"/>
<evidence type="ECO:0000259" key="5">
    <source>
        <dbReference type="PROSITE" id="PS50893"/>
    </source>
</evidence>
<dbReference type="InterPro" id="IPR047748">
    <property type="entry name" value="AztA-like"/>
</dbReference>
<evidence type="ECO:0000256" key="4">
    <source>
        <dbReference type="ARBA" id="ARBA00022840"/>
    </source>
</evidence>
<evidence type="ECO:0000313" key="6">
    <source>
        <dbReference type="EMBL" id="MDQ0642853.1"/>
    </source>
</evidence>
<dbReference type="SMART" id="SM00382">
    <property type="entry name" value="AAA"/>
    <property type="match status" value="1"/>
</dbReference>
<dbReference type="InterPro" id="IPR027417">
    <property type="entry name" value="P-loop_NTPase"/>
</dbReference>
<keyword evidence="3" id="KW-0547">Nucleotide-binding</keyword>
<comment type="caution">
    <text evidence="6">The sequence shown here is derived from an EMBL/GenBank/DDBJ whole genome shotgun (WGS) entry which is preliminary data.</text>
</comment>
<name>A0ABU0P6A0_9MICO</name>
<dbReference type="InterPro" id="IPR050153">
    <property type="entry name" value="Metal_Ion_Import_ABC"/>
</dbReference>
<dbReference type="Gene3D" id="3.40.50.300">
    <property type="entry name" value="P-loop containing nucleotide triphosphate hydrolases"/>
    <property type="match status" value="1"/>
</dbReference>
<gene>
    <name evidence="6" type="ORF">QFZ46_001013</name>
</gene>
<keyword evidence="2" id="KW-0813">Transport</keyword>
<dbReference type="PROSITE" id="PS50893">
    <property type="entry name" value="ABC_TRANSPORTER_2"/>
    <property type="match status" value="1"/>
</dbReference>
<accession>A0ABU0P6A0</accession>
<keyword evidence="7" id="KW-1185">Reference proteome</keyword>
<dbReference type="PROSITE" id="PS00211">
    <property type="entry name" value="ABC_TRANSPORTER_1"/>
    <property type="match status" value="1"/>
</dbReference>
<feature type="domain" description="ABC transporter" evidence="5">
    <location>
        <begin position="17"/>
        <end position="223"/>
    </location>
</feature>
<evidence type="ECO:0000256" key="3">
    <source>
        <dbReference type="ARBA" id="ARBA00022741"/>
    </source>
</evidence>